<proteinExistence type="predicted"/>
<accession>A0A6J3LR65</accession>
<dbReference type="RefSeq" id="XP_033455382.1">
    <property type="nucleotide sequence ID" value="XM_033609079.1"/>
</dbReference>
<evidence type="ECO:0000313" key="2">
    <source>
        <dbReference type="Proteomes" id="UP000504637"/>
    </source>
</evidence>
<sequence>MSEAMSGCSADPKSSHTRNYSEDSMAISPMEQLGYHNTSIDSILAGLQAPSQPCSSARKHVTPDTSKDSRGIGCSLTNPSVHDRSAQQPNKSTQQPQSSPRCNSCRPPSPTSTRPSSSAGNPAARLPPCRRPRGAVARSSLAQAFASEDGGSAFLPASIGIRTSPRRNHTASTTFAHRPAPTPIVPATETQPIPQTTSRGSDQYNTQRTDSIISLPSLSSSSSQQDQATSLPHNKSNKTSRHPFHRTTSSSSNNSSSSTTSCSSASTSSSALHFGRNNSSSSTSSASTTTTTSTSSCSSFSKLSPLTSIPPSSSSSPFFKSPPSSHSPLSPFTPLSTPSSPPVTPAFAALSSKPYLHHPAGYAPMAAGFARLKISSSSSRHSVAEERGDEDFFFNRGGDVGSAGADGAEVRMRLLVSGAGVQAGSRWTRTFHGGEEDQEGFRPQGRGEEMMAMLMVLNEGHVCFPCFLSGRILGGLSLRLFRRWLLVSPLSF</sequence>
<reference evidence="3" key="2">
    <citation type="submission" date="2020-04" db="EMBL/GenBank/DDBJ databases">
        <authorList>
            <consortium name="NCBI Genome Project"/>
        </authorList>
    </citation>
    <scope>NUCLEOTIDE SEQUENCE</scope>
    <source>
        <strain evidence="3">CBS 342.82</strain>
    </source>
</reference>
<feature type="compositionally biased region" description="Low complexity" evidence="1">
    <location>
        <begin position="98"/>
        <end position="127"/>
    </location>
</feature>
<organism evidence="3">
    <name type="scientific">Dissoconium aciculare CBS 342.82</name>
    <dbReference type="NCBI Taxonomy" id="1314786"/>
    <lineage>
        <taxon>Eukaryota</taxon>
        <taxon>Fungi</taxon>
        <taxon>Dikarya</taxon>
        <taxon>Ascomycota</taxon>
        <taxon>Pezizomycotina</taxon>
        <taxon>Dothideomycetes</taxon>
        <taxon>Dothideomycetidae</taxon>
        <taxon>Mycosphaerellales</taxon>
        <taxon>Dissoconiaceae</taxon>
        <taxon>Dissoconium</taxon>
    </lineage>
</organism>
<dbReference type="Proteomes" id="UP000504637">
    <property type="component" value="Unplaced"/>
</dbReference>
<feature type="compositionally biased region" description="Polar residues" evidence="1">
    <location>
        <begin position="188"/>
        <end position="210"/>
    </location>
</feature>
<feature type="compositionally biased region" description="Low complexity" evidence="1">
    <location>
        <begin position="211"/>
        <end position="223"/>
    </location>
</feature>
<feature type="compositionally biased region" description="Basic and acidic residues" evidence="1">
    <location>
        <begin position="61"/>
        <end position="70"/>
    </location>
</feature>
<reference evidence="3" key="1">
    <citation type="submission" date="2020-01" db="EMBL/GenBank/DDBJ databases">
        <authorList>
            <consortium name="DOE Joint Genome Institute"/>
            <person name="Haridas S."/>
            <person name="Albert R."/>
            <person name="Binder M."/>
            <person name="Bloem J."/>
            <person name="Labutti K."/>
            <person name="Salamov A."/>
            <person name="Andreopoulos B."/>
            <person name="Baker S.E."/>
            <person name="Barry K."/>
            <person name="Bills G."/>
            <person name="Bluhm B.H."/>
            <person name="Cannon C."/>
            <person name="Castanera R."/>
            <person name="Culley D.E."/>
            <person name="Daum C."/>
            <person name="Ezra D."/>
            <person name="Gonzalez J.B."/>
            <person name="Henrissat B."/>
            <person name="Kuo A."/>
            <person name="Liang C."/>
            <person name="Lipzen A."/>
            <person name="Lutzoni F."/>
            <person name="Magnuson J."/>
            <person name="Mondo S."/>
            <person name="Nolan M."/>
            <person name="Ohm R."/>
            <person name="Pangilinan J."/>
            <person name="Park H.-J."/>
            <person name="Ramirez L."/>
            <person name="Alfaro M."/>
            <person name="Sun H."/>
            <person name="Tritt A."/>
            <person name="Yoshinaga Y."/>
            <person name="Zwiers L.-H."/>
            <person name="Turgeon B.G."/>
            <person name="Goodwin S.B."/>
            <person name="Spatafora J.W."/>
            <person name="Crous P.W."/>
            <person name="Grigoriev I.V."/>
        </authorList>
    </citation>
    <scope>NUCLEOTIDE SEQUENCE</scope>
    <source>
        <strain evidence="3">CBS 342.82</strain>
    </source>
</reference>
<feature type="compositionally biased region" description="Polar residues" evidence="1">
    <location>
        <begin position="75"/>
        <end position="97"/>
    </location>
</feature>
<feature type="compositionally biased region" description="Low complexity" evidence="1">
    <location>
        <begin position="247"/>
        <end position="271"/>
    </location>
</feature>
<evidence type="ECO:0000256" key="1">
    <source>
        <dbReference type="SAM" id="MobiDB-lite"/>
    </source>
</evidence>
<protein>
    <submittedName>
        <fullName evidence="3">Uncharacterized protein</fullName>
    </submittedName>
</protein>
<reference evidence="3" key="3">
    <citation type="submission" date="2025-08" db="UniProtKB">
        <authorList>
            <consortium name="RefSeq"/>
        </authorList>
    </citation>
    <scope>IDENTIFICATION</scope>
    <source>
        <strain evidence="3">CBS 342.82</strain>
    </source>
</reference>
<name>A0A6J3LR65_9PEZI</name>
<feature type="compositionally biased region" description="Low complexity" evidence="1">
    <location>
        <begin position="279"/>
        <end position="338"/>
    </location>
</feature>
<keyword evidence="2" id="KW-1185">Reference proteome</keyword>
<dbReference type="GeneID" id="54366880"/>
<dbReference type="AlphaFoldDB" id="A0A6J3LR65"/>
<feature type="compositionally biased region" description="Basic residues" evidence="1">
    <location>
        <begin position="235"/>
        <end position="245"/>
    </location>
</feature>
<feature type="compositionally biased region" description="Polar residues" evidence="1">
    <location>
        <begin position="224"/>
        <end position="234"/>
    </location>
</feature>
<evidence type="ECO:0000313" key="3">
    <source>
        <dbReference type="RefSeq" id="XP_033455382.1"/>
    </source>
</evidence>
<gene>
    <name evidence="3" type="ORF">K489DRAFT_96278</name>
</gene>
<feature type="region of interest" description="Disordered" evidence="1">
    <location>
        <begin position="1"/>
        <end position="33"/>
    </location>
</feature>
<feature type="region of interest" description="Disordered" evidence="1">
    <location>
        <begin position="49"/>
        <end position="342"/>
    </location>
</feature>